<dbReference type="AlphaFoldDB" id="A0A1H8H2K0"/>
<dbReference type="EMBL" id="FOCW01000002">
    <property type="protein sequence ID" value="SEN50250.1"/>
    <property type="molecule type" value="Genomic_DNA"/>
</dbReference>
<evidence type="ECO:0000256" key="1">
    <source>
        <dbReference type="SAM" id="MobiDB-lite"/>
    </source>
</evidence>
<dbReference type="Pfam" id="PF10636">
    <property type="entry name" value="hemP"/>
    <property type="match status" value="1"/>
</dbReference>
<evidence type="ECO:0000313" key="2">
    <source>
        <dbReference type="EMBL" id="SEN50250.1"/>
    </source>
</evidence>
<dbReference type="InterPro" id="IPR019600">
    <property type="entry name" value="Hemin_uptake_protein_HemP"/>
</dbReference>
<dbReference type="STRING" id="1121117.SAMN02745977_01411"/>
<dbReference type="Gene3D" id="2.10.70.10">
    <property type="entry name" value="Complement Module, domain 1"/>
    <property type="match status" value="1"/>
</dbReference>
<feature type="compositionally biased region" description="Low complexity" evidence="1">
    <location>
        <begin position="17"/>
        <end position="38"/>
    </location>
</feature>
<sequence>MSSSAPSLDAQEHTAAADKAMSPASALPSVPAPKSASAETASVSPAHWPVQTQSHASPLPETAAETPPAFSSSELMQGHRTIAIRHNGITYRLQATRQGKLILTK</sequence>
<dbReference type="RefSeq" id="WP_327020814.1">
    <property type="nucleotide sequence ID" value="NZ_FOCW01000002.1"/>
</dbReference>
<dbReference type="Proteomes" id="UP000199531">
    <property type="component" value="Unassembled WGS sequence"/>
</dbReference>
<keyword evidence="3" id="KW-1185">Reference proteome</keyword>
<gene>
    <name evidence="2" type="ORF">SAMN02745977_01411</name>
</gene>
<name>A0A1H8H2K0_9BURK</name>
<evidence type="ECO:0000313" key="3">
    <source>
        <dbReference type="Proteomes" id="UP000199531"/>
    </source>
</evidence>
<protein>
    <submittedName>
        <fullName evidence="2">Hemin uptake protein HemP</fullName>
    </submittedName>
</protein>
<feature type="region of interest" description="Disordered" evidence="1">
    <location>
        <begin position="1"/>
        <end position="78"/>
    </location>
</feature>
<accession>A0A1H8H2K0</accession>
<feature type="compositionally biased region" description="Low complexity" evidence="1">
    <location>
        <begin position="60"/>
        <end position="69"/>
    </location>
</feature>
<proteinExistence type="predicted"/>
<organism evidence="2 3">
    <name type="scientific">Brachymonas denitrificans DSM 15123</name>
    <dbReference type="NCBI Taxonomy" id="1121117"/>
    <lineage>
        <taxon>Bacteria</taxon>
        <taxon>Pseudomonadati</taxon>
        <taxon>Pseudomonadota</taxon>
        <taxon>Betaproteobacteria</taxon>
        <taxon>Burkholderiales</taxon>
        <taxon>Comamonadaceae</taxon>
        <taxon>Brachymonas</taxon>
    </lineage>
</organism>
<reference evidence="2 3" key="1">
    <citation type="submission" date="2016-10" db="EMBL/GenBank/DDBJ databases">
        <authorList>
            <person name="de Groot N.N."/>
        </authorList>
    </citation>
    <scope>NUCLEOTIDE SEQUENCE [LARGE SCALE GENOMIC DNA]</scope>
    <source>
        <strain evidence="2 3">DSM 15123</strain>
    </source>
</reference>